<evidence type="ECO:0000256" key="3">
    <source>
        <dbReference type="SAM" id="Phobius"/>
    </source>
</evidence>
<reference evidence="4" key="1">
    <citation type="submission" date="2020-09" db="EMBL/GenBank/DDBJ databases">
        <authorList>
            <person name="Kikuchi T."/>
        </authorList>
    </citation>
    <scope>NUCLEOTIDE SEQUENCE</scope>
    <source>
        <strain evidence="4">SH1</strain>
    </source>
</reference>
<gene>
    <name evidence="4" type="ORF">BOKJ2_LOCUS5319</name>
</gene>
<dbReference type="EMBL" id="CAJFCW020000003">
    <property type="protein sequence ID" value="CAG9101730.1"/>
    <property type="molecule type" value="Genomic_DNA"/>
</dbReference>
<evidence type="ECO:0000313" key="4">
    <source>
        <dbReference type="EMBL" id="CAD5213891.1"/>
    </source>
</evidence>
<feature type="coiled-coil region" evidence="1">
    <location>
        <begin position="210"/>
        <end position="305"/>
    </location>
</feature>
<keyword evidence="3" id="KW-1133">Transmembrane helix</keyword>
<keyword evidence="5" id="KW-1185">Reference proteome</keyword>
<keyword evidence="1" id="KW-0175">Coiled coil</keyword>
<evidence type="ECO:0000313" key="5">
    <source>
        <dbReference type="Proteomes" id="UP000614601"/>
    </source>
</evidence>
<organism evidence="4 5">
    <name type="scientific">Bursaphelenchus okinawaensis</name>
    <dbReference type="NCBI Taxonomy" id="465554"/>
    <lineage>
        <taxon>Eukaryota</taxon>
        <taxon>Metazoa</taxon>
        <taxon>Ecdysozoa</taxon>
        <taxon>Nematoda</taxon>
        <taxon>Chromadorea</taxon>
        <taxon>Rhabditida</taxon>
        <taxon>Tylenchina</taxon>
        <taxon>Tylenchomorpha</taxon>
        <taxon>Aphelenchoidea</taxon>
        <taxon>Aphelenchoididae</taxon>
        <taxon>Bursaphelenchus</taxon>
    </lineage>
</organism>
<dbReference type="Proteomes" id="UP000783686">
    <property type="component" value="Unassembled WGS sequence"/>
</dbReference>
<feature type="transmembrane region" description="Helical" evidence="3">
    <location>
        <begin position="36"/>
        <end position="54"/>
    </location>
</feature>
<feature type="region of interest" description="Disordered" evidence="2">
    <location>
        <begin position="67"/>
        <end position="86"/>
    </location>
</feature>
<evidence type="ECO:0000256" key="2">
    <source>
        <dbReference type="SAM" id="MobiDB-lite"/>
    </source>
</evidence>
<proteinExistence type="predicted"/>
<comment type="caution">
    <text evidence="4">The sequence shown here is derived from an EMBL/GenBank/DDBJ whole genome shotgun (WGS) entry which is preliminary data.</text>
</comment>
<protein>
    <submittedName>
        <fullName evidence="4">Uncharacterized protein</fullName>
    </submittedName>
</protein>
<accession>A0A811KCL3</accession>
<feature type="coiled-coil region" evidence="1">
    <location>
        <begin position="133"/>
        <end position="181"/>
    </location>
</feature>
<keyword evidence="3" id="KW-0812">Transmembrane</keyword>
<dbReference type="EMBL" id="CAJFDH010000003">
    <property type="protein sequence ID" value="CAD5213891.1"/>
    <property type="molecule type" value="Genomic_DNA"/>
</dbReference>
<evidence type="ECO:0000256" key="1">
    <source>
        <dbReference type="SAM" id="Coils"/>
    </source>
</evidence>
<sequence>MEWSKWIKHLLNFCKWCLTAWIIESVLEYVESTEKTIYDTIFNFVLAFFIFIGLRRYLNKVEDGGAKEKEKNELTDQPNEKEEGTKKAVENVTKVGKAIKTADTRPTSLHERIKETTEELKTGEEKLELRITEKMLEETIQQKDKALRHLTEDNAKLSKSLAELQKNFESKVSEADDFKNRLQVSLKDLHCQKQMFMSQRSLIVKNWSENEKLRCENQKLKCAIEKLKQEANQETVQKRNEVEKKHQEECNKYKEEAEKHQEKVKKLDAELKDYREKFDKECRASREYDNKLRAKESLIMKLERKHIWTVIELDQLKQKHGLKNYSARAPLGELPLEFFDNEAQEKKQKKKISKR</sequence>
<dbReference type="AlphaFoldDB" id="A0A811KCL3"/>
<name>A0A811KCL3_9BILA</name>
<keyword evidence="3" id="KW-0472">Membrane</keyword>
<dbReference type="Proteomes" id="UP000614601">
    <property type="component" value="Unassembled WGS sequence"/>
</dbReference>